<name>A0A8C4QZ86_EPTBU</name>
<evidence type="ECO:0000259" key="1">
    <source>
        <dbReference type="Pfam" id="PF14661"/>
    </source>
</evidence>
<protein>
    <recommendedName>
        <fullName evidence="1">HAUS augmin-like complex subunit 6 N-terminal domain-containing protein</fullName>
    </recommendedName>
</protein>
<dbReference type="PANTHER" id="PTHR16151:SF2">
    <property type="entry name" value="HAUS AUGMIN-LIKE COMPLEX SUBUNIT 6"/>
    <property type="match status" value="1"/>
</dbReference>
<dbReference type="InterPro" id="IPR028163">
    <property type="entry name" value="HAUS_6_N"/>
</dbReference>
<evidence type="ECO:0000313" key="3">
    <source>
        <dbReference type="Proteomes" id="UP000694388"/>
    </source>
</evidence>
<dbReference type="Ensembl" id="ENSEBUT00000022950.1">
    <property type="protein sequence ID" value="ENSEBUP00000022373.1"/>
    <property type="gene ID" value="ENSEBUG00000013786.1"/>
</dbReference>
<dbReference type="Ensembl" id="ENSEBUT00000022969.1">
    <property type="protein sequence ID" value="ENSEBUP00000022393.1"/>
    <property type="gene ID" value="ENSEBUG00000013786.1"/>
</dbReference>
<dbReference type="GO" id="GO:1990498">
    <property type="term" value="C:mitotic spindle microtubule"/>
    <property type="evidence" value="ECO:0007669"/>
    <property type="project" value="TreeGrafter"/>
</dbReference>
<dbReference type="GO" id="GO:0008017">
    <property type="term" value="F:microtubule binding"/>
    <property type="evidence" value="ECO:0007669"/>
    <property type="project" value="TreeGrafter"/>
</dbReference>
<dbReference type="InterPro" id="IPR026797">
    <property type="entry name" value="HAUS_6"/>
</dbReference>
<evidence type="ECO:0000313" key="2">
    <source>
        <dbReference type="Ensembl" id="ENSEBUP00000022426.1"/>
    </source>
</evidence>
<organism evidence="2 3">
    <name type="scientific">Eptatretus burgeri</name>
    <name type="common">Inshore hagfish</name>
    <dbReference type="NCBI Taxonomy" id="7764"/>
    <lineage>
        <taxon>Eukaryota</taxon>
        <taxon>Metazoa</taxon>
        <taxon>Chordata</taxon>
        <taxon>Craniata</taxon>
        <taxon>Vertebrata</taxon>
        <taxon>Cyclostomata</taxon>
        <taxon>Myxini</taxon>
        <taxon>Myxiniformes</taxon>
        <taxon>Myxinidae</taxon>
        <taxon>Eptatretinae</taxon>
        <taxon>Eptatretus</taxon>
    </lineage>
</organism>
<dbReference type="GO" id="GO:0070652">
    <property type="term" value="C:HAUS complex"/>
    <property type="evidence" value="ECO:0007669"/>
    <property type="project" value="InterPro"/>
</dbReference>
<dbReference type="GO" id="GO:0051225">
    <property type="term" value="P:spindle assembly"/>
    <property type="evidence" value="ECO:0007669"/>
    <property type="project" value="InterPro"/>
</dbReference>
<proteinExistence type="predicted"/>
<dbReference type="Ensembl" id="ENSEBUT00000023002.1">
    <property type="protein sequence ID" value="ENSEBUP00000022426.1"/>
    <property type="gene ID" value="ENSEBUG00000013786.1"/>
</dbReference>
<dbReference type="GeneTree" id="ENSGT00390000008250"/>
<dbReference type="Pfam" id="PF14661">
    <property type="entry name" value="HAUS6_N"/>
    <property type="match status" value="1"/>
</dbReference>
<feature type="domain" description="HAUS augmin-like complex subunit 6 N-terminal" evidence="1">
    <location>
        <begin position="11"/>
        <end position="245"/>
    </location>
</feature>
<accession>A0A8C4QZ86</accession>
<sequence length="813" mass="90966">MAAAAREDKLCWLLLQLGFDPAQVVAQQPRFVFDRELFHKPNSKAFEHITHFLLSQLDPEAAYKHFRCCWPIVNKKDEQEFRKICCTWLRKLSEESSDPGFPKVQGSLLLAPGGPRFISLMYHFAKHVLWRRMRKLDPSLSPNEAFPRPVCSLYLDAAARSLMVRVALSHRRRAHIVSSLRQQLQQFWSYMRSESKACRDITDDTQRLAGEISAVLPEKLENIGAEEYLTSSFEENRRIVDEVRQLRVAVDEAQIHLADTQSILQKLRSDGSCVLDGTKRGLTVPRMLLQHCRKEMLQCGVNSVVVSGELNLVAYLKLIRVALGFERQAISQVPPVQLEPLGRSLEAHSTLLKHRLVALQAHHSHLLDKDIPHLQDSVRCLLANRKAPTMPPGLANLSSRLDAVLFSIPPGPAKLPQEEGTQKLRECAEVKNMLLSKAADLLMLDSTLERTGSMPDHSSGFISYGGPERACAKLDDESLSFNWLVKSERQVEDLKGLVGREDLCQAWGNQVSQVLDEPSINATNVLNDIVTACAFEEEASENATSSDIASPSDESNSLSNQIADFVTGSSIAVDNPKVLLYPWDSSVHSLVKQTHKFALTPSLQVFEEQQSRCKEVESRKNKDDIETSKTTMGKATDIEELLFKGDLLSPFGGPPVAFSAEQPAARDLLSLQDNDVLTTPRHVHTLSENLISFSNSRKSSIMRVEDFERLGGLDRLSFGFDDRIICRTSSIAGDDTVRGKTSCDFESDQILPLHWHQSPQCRSEYDGHPATWQGILSETLPSLPDDFTSSLSCTDDDYDNDGHKVTTETSWTT</sequence>
<keyword evidence="3" id="KW-1185">Reference proteome</keyword>
<dbReference type="PANTHER" id="PTHR16151">
    <property type="entry name" value="HAUS AUGMIN-LIKE COMPLEX SUBUNIT 6"/>
    <property type="match status" value="1"/>
</dbReference>
<dbReference type="Proteomes" id="UP000694388">
    <property type="component" value="Unplaced"/>
</dbReference>
<dbReference type="AlphaFoldDB" id="A0A8C4QZ86"/>
<reference evidence="2" key="1">
    <citation type="submission" date="2025-05" db="UniProtKB">
        <authorList>
            <consortium name="Ensembl"/>
        </authorList>
    </citation>
    <scope>IDENTIFICATION</scope>
</reference>